<evidence type="ECO:0000256" key="4">
    <source>
        <dbReference type="ARBA" id="ARBA00022989"/>
    </source>
</evidence>
<dbReference type="Pfam" id="PF01810">
    <property type="entry name" value="LysE"/>
    <property type="match status" value="1"/>
</dbReference>
<organism evidence="7 8">
    <name type="scientific">Vibrio cidicii</name>
    <dbReference type="NCBI Taxonomy" id="1763883"/>
    <lineage>
        <taxon>Bacteria</taxon>
        <taxon>Pseudomonadati</taxon>
        <taxon>Pseudomonadota</taxon>
        <taxon>Gammaproteobacteria</taxon>
        <taxon>Vibrionales</taxon>
        <taxon>Vibrionaceae</taxon>
        <taxon>Vibrio</taxon>
    </lineage>
</organism>
<feature type="transmembrane region" description="Helical" evidence="6">
    <location>
        <begin position="44"/>
        <end position="65"/>
    </location>
</feature>
<evidence type="ECO:0000313" key="7">
    <source>
        <dbReference type="EMBL" id="KYN83638.1"/>
    </source>
</evidence>
<dbReference type="InterPro" id="IPR001123">
    <property type="entry name" value="LeuE-type"/>
</dbReference>
<proteinExistence type="predicted"/>
<accession>A0A151KTU4</accession>
<evidence type="ECO:0000256" key="3">
    <source>
        <dbReference type="ARBA" id="ARBA00022692"/>
    </source>
</evidence>
<evidence type="ECO:0000256" key="1">
    <source>
        <dbReference type="ARBA" id="ARBA00004651"/>
    </source>
</evidence>
<reference evidence="8" key="1">
    <citation type="submission" date="2015-12" db="EMBL/GenBank/DDBJ databases">
        <authorList>
            <person name="Shamseldin A."/>
            <person name="Moawad H."/>
            <person name="Abd El-Rahim W.M."/>
            <person name="Sadowsky M.J."/>
        </authorList>
    </citation>
    <scope>NUCLEOTIDE SEQUENCE [LARGE SCALE GENOMIC DNA]</scope>
    <source>
        <strain evidence="8">2538-88</strain>
    </source>
</reference>
<name>A0A151KTU4_9VIBR</name>
<evidence type="ECO:0000256" key="2">
    <source>
        <dbReference type="ARBA" id="ARBA00022475"/>
    </source>
</evidence>
<comment type="subcellular location">
    <subcellularLocation>
        <location evidence="1">Cell membrane</location>
        <topology evidence="1">Multi-pass membrane protein</topology>
    </subcellularLocation>
</comment>
<feature type="transmembrane region" description="Helical" evidence="6">
    <location>
        <begin position="149"/>
        <end position="172"/>
    </location>
</feature>
<sequence length="204" mass="21682">MTLTVWLSLFTICILGAMSPGPSLAIVAKHALAGGRKNGLATSWAHAFGIAIYAFVTLIGLAVVLQQSPLLFKTISYAGAAYLAYLGVNALRSKGGVAAKLESGEQTSVWQSAKEGFLISILSPKIALFFIALFSQFVALGNELSNQVIIVATPFIVDGLWYTFITIVLSSSKVVDKIRAKAQLIDRLSGVVLILLALRVVVTI</sequence>
<feature type="transmembrane region" description="Helical" evidence="6">
    <location>
        <begin position="117"/>
        <end position="137"/>
    </location>
</feature>
<comment type="caution">
    <text evidence="7">The sequence shown here is derived from an EMBL/GenBank/DDBJ whole genome shotgun (WGS) entry which is preliminary data.</text>
</comment>
<dbReference type="PIRSF" id="PIRSF006324">
    <property type="entry name" value="LeuE"/>
    <property type="match status" value="1"/>
</dbReference>
<gene>
    <name evidence="7" type="ORF">ATY37_00605</name>
</gene>
<dbReference type="RefSeq" id="WP_061897902.1">
    <property type="nucleotide sequence ID" value="NZ_LOBR01000087.1"/>
</dbReference>
<keyword evidence="4 6" id="KW-1133">Transmembrane helix</keyword>
<protein>
    <submittedName>
        <fullName evidence="7">Lysine transporter LysE</fullName>
    </submittedName>
</protein>
<keyword evidence="2" id="KW-1003">Cell membrane</keyword>
<dbReference type="PANTHER" id="PTHR30086">
    <property type="entry name" value="ARGININE EXPORTER PROTEIN ARGO"/>
    <property type="match status" value="1"/>
</dbReference>
<evidence type="ECO:0000256" key="5">
    <source>
        <dbReference type="ARBA" id="ARBA00023136"/>
    </source>
</evidence>
<keyword evidence="5 6" id="KW-0472">Membrane</keyword>
<feature type="transmembrane region" description="Helical" evidence="6">
    <location>
        <begin position="184"/>
        <end position="202"/>
    </location>
</feature>
<dbReference type="GO" id="GO:0015171">
    <property type="term" value="F:amino acid transmembrane transporter activity"/>
    <property type="evidence" value="ECO:0007669"/>
    <property type="project" value="TreeGrafter"/>
</dbReference>
<keyword evidence="3 6" id="KW-0812">Transmembrane</keyword>
<dbReference type="GO" id="GO:0005886">
    <property type="term" value="C:plasma membrane"/>
    <property type="evidence" value="ECO:0007669"/>
    <property type="project" value="UniProtKB-SubCell"/>
</dbReference>
<dbReference type="PANTHER" id="PTHR30086:SF16">
    <property type="entry name" value="AMINO ACID EFFLUX PERMEASE RHTB FAMILY"/>
    <property type="match status" value="1"/>
</dbReference>
<evidence type="ECO:0000256" key="6">
    <source>
        <dbReference type="SAM" id="Phobius"/>
    </source>
</evidence>
<evidence type="ECO:0000313" key="8">
    <source>
        <dbReference type="Proteomes" id="UP000075346"/>
    </source>
</evidence>
<dbReference type="Proteomes" id="UP000075346">
    <property type="component" value="Unassembled WGS sequence"/>
</dbReference>
<dbReference type="AlphaFoldDB" id="A0A151KTU4"/>
<dbReference type="EMBL" id="LOBR01000087">
    <property type="protein sequence ID" value="KYN83638.1"/>
    <property type="molecule type" value="Genomic_DNA"/>
</dbReference>